<accession>A0A813IEX8</accession>
<feature type="region of interest" description="Disordered" evidence="1">
    <location>
        <begin position="570"/>
        <end position="590"/>
    </location>
</feature>
<name>A0A813IEX8_POLGL</name>
<dbReference type="EMBL" id="CAJNNW010006702">
    <property type="protein sequence ID" value="CAE8648555.1"/>
    <property type="molecule type" value="Genomic_DNA"/>
</dbReference>
<gene>
    <name evidence="2" type="ORF">PGLA2088_LOCUS6663</name>
</gene>
<organism evidence="2 3">
    <name type="scientific">Polarella glacialis</name>
    <name type="common">Dinoflagellate</name>
    <dbReference type="NCBI Taxonomy" id="89957"/>
    <lineage>
        <taxon>Eukaryota</taxon>
        <taxon>Sar</taxon>
        <taxon>Alveolata</taxon>
        <taxon>Dinophyceae</taxon>
        <taxon>Suessiales</taxon>
        <taxon>Suessiaceae</taxon>
        <taxon>Polarella</taxon>
    </lineage>
</organism>
<evidence type="ECO:0000313" key="3">
    <source>
        <dbReference type="Proteomes" id="UP000626109"/>
    </source>
</evidence>
<dbReference type="AlphaFoldDB" id="A0A813IEX8"/>
<reference evidence="2" key="1">
    <citation type="submission" date="2021-02" db="EMBL/GenBank/DDBJ databases">
        <authorList>
            <person name="Dougan E. K."/>
            <person name="Rhodes N."/>
            <person name="Thang M."/>
            <person name="Chan C."/>
        </authorList>
    </citation>
    <scope>NUCLEOTIDE SEQUENCE</scope>
</reference>
<evidence type="ECO:0000313" key="2">
    <source>
        <dbReference type="EMBL" id="CAE8648555.1"/>
    </source>
</evidence>
<evidence type="ECO:0000256" key="1">
    <source>
        <dbReference type="SAM" id="MobiDB-lite"/>
    </source>
</evidence>
<feature type="non-terminal residue" evidence="2">
    <location>
        <position position="590"/>
    </location>
</feature>
<dbReference type="Proteomes" id="UP000626109">
    <property type="component" value="Unassembled WGS sequence"/>
</dbReference>
<protein>
    <submittedName>
        <fullName evidence="2">Uncharacterized protein</fullName>
    </submittedName>
</protein>
<proteinExistence type="predicted"/>
<sequence>VTLNFRVQGIGGLSSPTEGSGGPAACLSIRLDLEITTQAAADSARLCPQGTLGKPSVSLPQPLPSPAGDSWSVGPGSYSYSTQVVNGIVWQTKLPAVPGSSANLVRLSARISFPSQVHPLRILVEELDFATVVRADPSCTKRCFTGTPVANGQVLQRLLPPGVPFVVWILSEDESQDGIDCVFNFDFELTVGSAKAEPGLPVSDWSVFRLTTQFATTPARPCAEFKTVRIPSAGAEFRHSIHLELQPGEYTLVFLLDLAFGGLRPCSSVLVHLALDPWEGRPTGSTTIGRCTSDATSSMLDMQAMAEPVQLGALSDRSEASKGIEVIARTVLQGMHYEADMPPMMLRARVTSPFAEADIQVQFYEDGTALGEPRPLADGSGYLLLAGPVFGGRFYVVYMTPPSLSGKDAAPLPGATSCWLAGSRLPTQVTAREGWPLVLEGEFLLPPDGQHSIAISAPTSGEQIILRAIVSSSDAEVRIGQGAPALAGLAEDYYFNSGGAGTDIKSLAIRAARTLSSSSCPMLKLHLVLMRAADAPSCPTGGLMSYVGMGGSGHPLQEFGRRSYINNNNNNNTYNNNCNNTNKQTITNKQ</sequence>
<comment type="caution">
    <text evidence="2">The sequence shown here is derived from an EMBL/GenBank/DDBJ whole genome shotgun (WGS) entry which is preliminary data.</text>
</comment>